<reference evidence="3 4" key="1">
    <citation type="submission" date="2016-08" db="EMBL/GenBank/DDBJ databases">
        <title>A Parts List for Fungal Cellulosomes Revealed by Comparative Genomics.</title>
        <authorList>
            <consortium name="DOE Joint Genome Institute"/>
            <person name="Haitjema C.H."/>
            <person name="Gilmore S.P."/>
            <person name="Henske J.K."/>
            <person name="Solomon K.V."/>
            <person name="De Groot R."/>
            <person name="Kuo A."/>
            <person name="Mondo S.J."/>
            <person name="Salamov A.A."/>
            <person name="Labutti K."/>
            <person name="Zhao Z."/>
            <person name="Chiniquy J."/>
            <person name="Barry K."/>
            <person name="Brewer H.M."/>
            <person name="Purvine S.O."/>
            <person name="Wright A.T."/>
            <person name="Boxma B."/>
            <person name="Van Alen T."/>
            <person name="Hackstein J.H."/>
            <person name="Baker S.E."/>
            <person name="Grigoriev I.V."/>
            <person name="O'Malley M.A."/>
        </authorList>
    </citation>
    <scope>NUCLEOTIDE SEQUENCE [LARGE SCALE GENOMIC DNA]</scope>
    <source>
        <strain evidence="3 4">G1</strain>
    </source>
</reference>
<dbReference type="PANTHER" id="PTHR10050:SF46">
    <property type="entry name" value="PROTEIN O-MANNOSYL-TRANSFERASE 2"/>
    <property type="match status" value="1"/>
</dbReference>
<comment type="subcellular location">
    <subcellularLocation>
        <location evidence="1">Endoplasmic reticulum membrane</location>
        <topology evidence="1">Multi-pass membrane protein</topology>
    </subcellularLocation>
</comment>
<feature type="transmembrane region" description="Helical" evidence="1">
    <location>
        <begin position="166"/>
        <end position="190"/>
    </location>
</feature>
<comment type="catalytic activity">
    <reaction evidence="1">
        <text>a di-trans,poly-cis-dolichyl beta-D-mannosyl phosphate + L-seryl-[protein] = 3-O-(alpha-D-mannosyl)-L-seryl-[protein] + a di-trans,poly-cis-dolichyl phosphate + H(+)</text>
        <dbReference type="Rhea" id="RHEA:17377"/>
        <dbReference type="Rhea" id="RHEA-COMP:9863"/>
        <dbReference type="Rhea" id="RHEA-COMP:13546"/>
        <dbReference type="Rhea" id="RHEA-COMP:19498"/>
        <dbReference type="Rhea" id="RHEA-COMP:19501"/>
        <dbReference type="ChEBI" id="CHEBI:15378"/>
        <dbReference type="ChEBI" id="CHEBI:29999"/>
        <dbReference type="ChEBI" id="CHEBI:57683"/>
        <dbReference type="ChEBI" id="CHEBI:58211"/>
        <dbReference type="ChEBI" id="CHEBI:137321"/>
        <dbReference type="EC" id="2.4.1.109"/>
    </reaction>
</comment>
<keyword evidence="1" id="KW-0256">Endoplasmic reticulum</keyword>
<proteinExistence type="inferred from homology"/>
<dbReference type="GO" id="GO:0004169">
    <property type="term" value="F:dolichyl-phosphate-mannose-protein mannosyltransferase activity"/>
    <property type="evidence" value="ECO:0007669"/>
    <property type="project" value="UniProtKB-UniRule"/>
</dbReference>
<evidence type="ECO:0000256" key="1">
    <source>
        <dbReference type="RuleBase" id="RU367007"/>
    </source>
</evidence>
<feature type="transmembrane region" description="Helical" evidence="1">
    <location>
        <begin position="218"/>
        <end position="238"/>
    </location>
</feature>
<keyword evidence="1" id="KW-0328">Glycosyltransferase</keyword>
<sequence length="711" mass="81688">MDISFYNNDNKYYNRQNDYSNNQYNIYSQYSDNLKISSYDDSYYNNDAKKERRISLTNVLSYVIKNNNKSKESFDKYDKYDKYNSYYKKGNKYIVKGFTKKDKLFLSGLSLVSLGLNITTLYQSYDGMDNIKKDLYLNNQPYFIKKLLSYSLKDNNKEFIDITNPITIPLLQVLQLVVNNALVILTYLSIKNFGNSEFSSLIGGSLVLFNSLFNMNSILNATYSPYTLILFIGVYFWSKLTYDPEEYLYVLGSGIYSGLSLCLSWNGILTYLTGIIISIKNGLDIKGNNKLSNSEISRKMAGSFITALGLPLVISLCISSAIPSDRNDNHEYIFLKDQTNIEAAYNAEALIKNVAYDGYLSYNSVLDINYNNTEIYNSLSIKPNSLWTIVRSDSKSNSEKLKHMSYIRLRNNENKKFIRINSNKDDKLKRIRNASYNVSTGGYLKILDSKEYWKVEIIGIFKSNGIKIGKTKFRLHNIKANCYLTSEPHSVFIYEGITEPRVICKKGQSEGSVWVFDYAYLNEENSKLKKEPFALKPKGFISNFMYKWKMSTGEFGSYEQDIRPFFWPTLNKLTIMLSNKVEKPHLKLNTCSWNIAFAGIAAFPIILFKKILRDKNTASFDIDTIEKYTSKNVYNTGAIVSFIGWFSHYLPYLLLRRMALIQNYAPALYFSILLATSCIEIYLSETPSHTKKIGVTATIVGLCALFNLINI</sequence>
<comment type="function">
    <text evidence="1">Transfers mannose from Dol-P-mannose to Ser or Thr residues on proteins.</text>
</comment>
<feature type="domain" description="Protein O-mannosyl-transferase C-terminal four TM" evidence="2">
    <location>
        <begin position="563"/>
        <end position="706"/>
    </location>
</feature>
<keyword evidence="4" id="KW-1185">Reference proteome</keyword>
<comment type="caution">
    <text evidence="3">The sequence shown here is derived from an EMBL/GenBank/DDBJ whole genome shotgun (WGS) entry which is preliminary data.</text>
</comment>
<gene>
    <name evidence="3" type="ORF">LY90DRAFT_675208</name>
</gene>
<dbReference type="EMBL" id="MCOG01000222">
    <property type="protein sequence ID" value="ORY24428.1"/>
    <property type="molecule type" value="Genomic_DNA"/>
</dbReference>
<feature type="transmembrane region" description="Helical" evidence="1">
    <location>
        <begin position="633"/>
        <end position="652"/>
    </location>
</feature>
<evidence type="ECO:0000259" key="2">
    <source>
        <dbReference type="Pfam" id="PF16192"/>
    </source>
</evidence>
<feature type="transmembrane region" description="Helical" evidence="1">
    <location>
        <begin position="104"/>
        <end position="125"/>
    </location>
</feature>
<dbReference type="STRING" id="1754190.A0A1Y2APB0"/>
<organism evidence="3 4">
    <name type="scientific">Neocallimastix californiae</name>
    <dbReference type="NCBI Taxonomy" id="1754190"/>
    <lineage>
        <taxon>Eukaryota</taxon>
        <taxon>Fungi</taxon>
        <taxon>Fungi incertae sedis</taxon>
        <taxon>Chytridiomycota</taxon>
        <taxon>Chytridiomycota incertae sedis</taxon>
        <taxon>Neocallimastigomycetes</taxon>
        <taxon>Neocallimastigales</taxon>
        <taxon>Neocallimastigaceae</taxon>
        <taxon>Neocallimastix</taxon>
    </lineage>
</organism>
<keyword evidence="1" id="KW-0808">Transferase</keyword>
<dbReference type="GO" id="GO:0005789">
    <property type="term" value="C:endoplasmic reticulum membrane"/>
    <property type="evidence" value="ECO:0007669"/>
    <property type="project" value="UniProtKB-SubCell"/>
</dbReference>
<comment type="similarity">
    <text evidence="1">Belongs to the glycosyltransferase 39 family.</text>
</comment>
<dbReference type="SUPFAM" id="SSF82109">
    <property type="entry name" value="MIR domain"/>
    <property type="match status" value="1"/>
</dbReference>
<feature type="transmembrane region" description="Helical" evidence="1">
    <location>
        <begin position="593"/>
        <end position="612"/>
    </location>
</feature>
<dbReference type="OrthoDB" id="10347983at2759"/>
<dbReference type="Proteomes" id="UP000193920">
    <property type="component" value="Unassembled WGS sequence"/>
</dbReference>
<comment type="pathway">
    <text evidence="1">Protein modification; protein glycosylation.</text>
</comment>
<dbReference type="Gene3D" id="2.80.10.50">
    <property type="match status" value="1"/>
</dbReference>
<name>A0A1Y2APB0_9FUNG</name>
<keyword evidence="1" id="KW-1133">Transmembrane helix</keyword>
<protein>
    <recommendedName>
        <fullName evidence="1">Dolichyl-phosphate-mannose--protein mannosyltransferase</fullName>
        <ecNumber evidence="1">2.4.1.109</ecNumber>
    </recommendedName>
</protein>
<evidence type="ECO:0000313" key="4">
    <source>
        <dbReference type="Proteomes" id="UP000193920"/>
    </source>
</evidence>
<accession>A0A1Y2APB0</accession>
<keyword evidence="1" id="KW-0472">Membrane</keyword>
<comment type="catalytic activity">
    <reaction evidence="1">
        <text>a di-trans,poly-cis-dolichyl beta-D-mannosyl phosphate + L-threonyl-[protein] = 3-O-(alpha-D-mannosyl)-L-threonyl-[protein] + a di-trans,poly-cis-dolichyl phosphate + H(+)</text>
        <dbReference type="Rhea" id="RHEA:53396"/>
        <dbReference type="Rhea" id="RHEA-COMP:11060"/>
        <dbReference type="Rhea" id="RHEA-COMP:13547"/>
        <dbReference type="Rhea" id="RHEA-COMP:19498"/>
        <dbReference type="Rhea" id="RHEA-COMP:19501"/>
        <dbReference type="ChEBI" id="CHEBI:15378"/>
        <dbReference type="ChEBI" id="CHEBI:30013"/>
        <dbReference type="ChEBI" id="CHEBI:57683"/>
        <dbReference type="ChEBI" id="CHEBI:58211"/>
        <dbReference type="ChEBI" id="CHEBI:137323"/>
        <dbReference type="EC" id="2.4.1.109"/>
    </reaction>
</comment>
<dbReference type="InterPro" id="IPR032421">
    <property type="entry name" value="PMT_4TMC"/>
</dbReference>
<feature type="transmembrane region" description="Helical" evidence="1">
    <location>
        <begin position="258"/>
        <end position="279"/>
    </location>
</feature>
<feature type="transmembrane region" description="Helical" evidence="1">
    <location>
        <begin position="300"/>
        <end position="322"/>
    </location>
</feature>
<feature type="transmembrane region" description="Helical" evidence="1">
    <location>
        <begin position="664"/>
        <end position="683"/>
    </location>
</feature>
<dbReference type="PANTHER" id="PTHR10050">
    <property type="entry name" value="DOLICHYL-PHOSPHATE-MANNOSE--PROTEIN MANNOSYLTRANSFERASE"/>
    <property type="match status" value="1"/>
</dbReference>
<dbReference type="AlphaFoldDB" id="A0A1Y2APB0"/>
<dbReference type="Pfam" id="PF16192">
    <property type="entry name" value="PMT_4TMC"/>
    <property type="match status" value="1"/>
</dbReference>
<dbReference type="InterPro" id="IPR027005">
    <property type="entry name" value="PMT-like"/>
</dbReference>
<dbReference type="EC" id="2.4.1.109" evidence="1"/>
<dbReference type="InterPro" id="IPR036300">
    <property type="entry name" value="MIR_dom_sf"/>
</dbReference>
<evidence type="ECO:0000313" key="3">
    <source>
        <dbReference type="EMBL" id="ORY24428.1"/>
    </source>
</evidence>
<keyword evidence="1" id="KW-0812">Transmembrane</keyword>
<dbReference type="UniPathway" id="UPA00378"/>